<dbReference type="AlphaFoldDB" id="A0A8J9T7P4"/>
<dbReference type="Gene3D" id="1.20.1260.10">
    <property type="match status" value="1"/>
</dbReference>
<dbReference type="InterPro" id="IPR009040">
    <property type="entry name" value="Ferritin-like_diiron"/>
</dbReference>
<dbReference type="PROSITE" id="PS50905">
    <property type="entry name" value="FERRITIN_LIKE"/>
    <property type="match status" value="1"/>
</dbReference>
<feature type="domain" description="Ferritin-like diiron" evidence="1">
    <location>
        <begin position="1"/>
        <end position="147"/>
    </location>
</feature>
<accession>A0A8J9T7P4</accession>
<name>A0A8J9T7P4_PHATR</name>
<evidence type="ECO:0000313" key="2">
    <source>
        <dbReference type="EMBL" id="CAG9286941.1"/>
    </source>
</evidence>
<reference evidence="2" key="1">
    <citation type="submission" date="2022-02" db="EMBL/GenBank/DDBJ databases">
        <authorList>
            <person name="Giguere J D."/>
        </authorList>
    </citation>
    <scope>NUCLEOTIDE SEQUENCE</scope>
    <source>
        <strain evidence="2">CCAP 1055/1</strain>
    </source>
</reference>
<dbReference type="Proteomes" id="UP000836788">
    <property type="component" value="Chromosome 24"/>
</dbReference>
<proteinExistence type="predicted"/>
<dbReference type="Pfam" id="PF00210">
    <property type="entry name" value="Ferritin"/>
    <property type="match status" value="1"/>
</dbReference>
<sequence length="165" mass="19476">MATLLVNQANRELDASRMYLAMDMWFRFHDFPGSASWCQTHSVEERSHAMKIFDHLALRQTEKVLSVSQEVLSDHGMEKFQNNRVSEVWKKALDQEVQNSQEYFNMAKVAEEESDYVSREFLNWFLNEQLMEENAVEDLYRKAIKLEKTGGLYVAIDKDMRVMDH</sequence>
<dbReference type="InterPro" id="IPR012347">
    <property type="entry name" value="Ferritin-like"/>
</dbReference>
<protein>
    <recommendedName>
        <fullName evidence="1">Ferritin-like diiron domain-containing protein</fullName>
    </recommendedName>
</protein>
<dbReference type="InterPro" id="IPR009078">
    <property type="entry name" value="Ferritin-like_SF"/>
</dbReference>
<dbReference type="InterPro" id="IPR008331">
    <property type="entry name" value="Ferritin_DPS_dom"/>
</dbReference>
<gene>
    <name evidence="2" type="ORF">PTTT1_LOCUS33963</name>
</gene>
<dbReference type="SUPFAM" id="SSF47240">
    <property type="entry name" value="Ferritin-like"/>
    <property type="match status" value="1"/>
</dbReference>
<evidence type="ECO:0000259" key="1">
    <source>
        <dbReference type="PROSITE" id="PS50905"/>
    </source>
</evidence>
<organism evidence="2">
    <name type="scientific">Phaeodactylum tricornutum</name>
    <name type="common">Diatom</name>
    <dbReference type="NCBI Taxonomy" id="2850"/>
    <lineage>
        <taxon>Eukaryota</taxon>
        <taxon>Sar</taxon>
        <taxon>Stramenopiles</taxon>
        <taxon>Ochrophyta</taxon>
        <taxon>Bacillariophyta</taxon>
        <taxon>Bacillariophyceae</taxon>
        <taxon>Bacillariophycidae</taxon>
        <taxon>Naviculales</taxon>
        <taxon>Phaeodactylaceae</taxon>
        <taxon>Phaeodactylum</taxon>
    </lineage>
</organism>
<dbReference type="EMBL" id="OU594965">
    <property type="protein sequence ID" value="CAG9286941.1"/>
    <property type="molecule type" value="Genomic_DNA"/>
</dbReference>
<dbReference type="GO" id="GO:0008199">
    <property type="term" value="F:ferric iron binding"/>
    <property type="evidence" value="ECO:0007669"/>
    <property type="project" value="InterPro"/>
</dbReference>